<organism evidence="2 3">
    <name type="scientific">Ensete ventricosum</name>
    <name type="common">Abyssinian banana</name>
    <name type="synonym">Musa ensete</name>
    <dbReference type="NCBI Taxonomy" id="4639"/>
    <lineage>
        <taxon>Eukaryota</taxon>
        <taxon>Viridiplantae</taxon>
        <taxon>Streptophyta</taxon>
        <taxon>Embryophyta</taxon>
        <taxon>Tracheophyta</taxon>
        <taxon>Spermatophyta</taxon>
        <taxon>Magnoliopsida</taxon>
        <taxon>Liliopsida</taxon>
        <taxon>Zingiberales</taxon>
        <taxon>Musaceae</taxon>
        <taxon>Ensete</taxon>
    </lineage>
</organism>
<dbReference type="AlphaFoldDB" id="A0A426ZR22"/>
<name>A0A426ZR22_ENSVE</name>
<dbReference type="EMBL" id="AMZH03005412">
    <property type="protein sequence ID" value="RRT66456.1"/>
    <property type="molecule type" value="Genomic_DNA"/>
</dbReference>
<evidence type="ECO:0000313" key="2">
    <source>
        <dbReference type="EMBL" id="RRT66456.1"/>
    </source>
</evidence>
<accession>A0A426ZR22</accession>
<evidence type="ECO:0000256" key="1">
    <source>
        <dbReference type="SAM" id="MobiDB-lite"/>
    </source>
</evidence>
<evidence type="ECO:0000313" key="3">
    <source>
        <dbReference type="Proteomes" id="UP000287651"/>
    </source>
</evidence>
<dbReference type="Proteomes" id="UP000287651">
    <property type="component" value="Unassembled WGS sequence"/>
</dbReference>
<proteinExistence type="predicted"/>
<feature type="region of interest" description="Disordered" evidence="1">
    <location>
        <begin position="19"/>
        <end position="48"/>
    </location>
</feature>
<protein>
    <submittedName>
        <fullName evidence="2">Uncharacterized protein</fullName>
    </submittedName>
</protein>
<sequence>MLRKIDLKLVGLVRIQRTRRPSHFNDPSLNPKRKRIREEKEKEEEEDEPCAKERRSWSCFGGSGGYRHRNKEKKANFLSFD</sequence>
<gene>
    <name evidence="2" type="ORF">B296_00018546</name>
</gene>
<reference evidence="2 3" key="1">
    <citation type="journal article" date="2014" name="Agronomy (Basel)">
        <title>A Draft Genome Sequence for Ensete ventricosum, the Drought-Tolerant Tree Against Hunger.</title>
        <authorList>
            <person name="Harrison J."/>
            <person name="Moore K.A."/>
            <person name="Paszkiewicz K."/>
            <person name="Jones T."/>
            <person name="Grant M."/>
            <person name="Ambacheew D."/>
            <person name="Muzemil S."/>
            <person name="Studholme D.J."/>
        </authorList>
    </citation>
    <scope>NUCLEOTIDE SEQUENCE [LARGE SCALE GENOMIC DNA]</scope>
</reference>
<comment type="caution">
    <text evidence="2">The sequence shown here is derived from an EMBL/GenBank/DDBJ whole genome shotgun (WGS) entry which is preliminary data.</text>
</comment>